<dbReference type="Pfam" id="PF13302">
    <property type="entry name" value="Acetyltransf_3"/>
    <property type="match status" value="1"/>
</dbReference>
<dbReference type="AlphaFoldDB" id="A0A2S2FCR0"/>
<dbReference type="SUPFAM" id="SSF55729">
    <property type="entry name" value="Acyl-CoA N-acyltransferases (Nat)"/>
    <property type="match status" value="1"/>
</dbReference>
<keyword evidence="3" id="KW-1185">Reference proteome</keyword>
<sequence>MNQDIFSTLYASLYQNQVQLIPLREEHESALVEVSQDGRLWELEYTFAPHYLEMREYIQKALTQKAEGKRIPFVVMDQTSGRIVGTTSLRDFNWDVRRIEIGYTWYAQSVQRTHINTNCKFLLLQHAFEVLQANSVILRTDILNLKSQKAIQRLGAKRDGVLRQDALRKDGSIRDTVMFSIVRDEWLEMKKHLLDLTHQH</sequence>
<dbReference type="RefSeq" id="WP_065992395.1">
    <property type="nucleotide sequence ID" value="NZ_CP029397.2"/>
</dbReference>
<dbReference type="PANTHER" id="PTHR43610">
    <property type="entry name" value="BLL6696 PROTEIN"/>
    <property type="match status" value="1"/>
</dbReference>
<reference evidence="2" key="1">
    <citation type="submission" date="2019-08" db="EMBL/GenBank/DDBJ databases">
        <title>The complete genome of Acinetobacter defluvii strain WCHAD010030.</title>
        <authorList>
            <person name="Hu Y."/>
            <person name="Qin J."/>
            <person name="Feng Y."/>
            <person name="Zong Z."/>
        </authorList>
    </citation>
    <scope>NUCLEOTIDE SEQUENCE</scope>
    <source>
        <strain evidence="2">WCHA30</strain>
    </source>
</reference>
<dbReference type="PANTHER" id="PTHR43610:SF1">
    <property type="entry name" value="N-ACETYLTRANSFERASE DOMAIN-CONTAINING PROTEIN"/>
    <property type="match status" value="1"/>
</dbReference>
<protein>
    <submittedName>
        <fullName evidence="2">GNAT family N-acetyltransferase</fullName>
    </submittedName>
</protein>
<gene>
    <name evidence="2" type="ORF">DJ533_09390</name>
</gene>
<evidence type="ECO:0000259" key="1">
    <source>
        <dbReference type="Pfam" id="PF13302"/>
    </source>
</evidence>
<dbReference type="InterPro" id="IPR000182">
    <property type="entry name" value="GNAT_dom"/>
</dbReference>
<dbReference type="STRING" id="1871111.GCA_001704615_00311"/>
<organism evidence="2 3">
    <name type="scientific">Acinetobacter defluvii</name>
    <dbReference type="NCBI Taxonomy" id="1871111"/>
    <lineage>
        <taxon>Bacteria</taxon>
        <taxon>Pseudomonadati</taxon>
        <taxon>Pseudomonadota</taxon>
        <taxon>Gammaproteobacteria</taxon>
        <taxon>Moraxellales</taxon>
        <taxon>Moraxellaceae</taxon>
        <taxon>Acinetobacter</taxon>
    </lineage>
</organism>
<name>A0A2S2FCR0_9GAMM</name>
<dbReference type="Gene3D" id="3.40.630.30">
    <property type="match status" value="1"/>
</dbReference>
<dbReference type="GO" id="GO:0016747">
    <property type="term" value="F:acyltransferase activity, transferring groups other than amino-acyl groups"/>
    <property type="evidence" value="ECO:0007669"/>
    <property type="project" value="InterPro"/>
</dbReference>
<evidence type="ECO:0000313" key="3">
    <source>
        <dbReference type="Proteomes" id="UP000245977"/>
    </source>
</evidence>
<dbReference type="EMBL" id="CP029397">
    <property type="protein sequence ID" value="AWL28767.1"/>
    <property type="molecule type" value="Genomic_DNA"/>
</dbReference>
<dbReference type="Proteomes" id="UP000245977">
    <property type="component" value="Chromosome"/>
</dbReference>
<feature type="domain" description="N-acetyltransferase" evidence="1">
    <location>
        <begin position="19"/>
        <end position="157"/>
    </location>
</feature>
<accession>A0A2S2FCR0</accession>
<dbReference type="KEGG" id="adv:DJ533_09390"/>
<dbReference type="InterPro" id="IPR016181">
    <property type="entry name" value="Acyl_CoA_acyltransferase"/>
</dbReference>
<proteinExistence type="predicted"/>
<evidence type="ECO:0000313" key="2">
    <source>
        <dbReference type="EMBL" id="AWL28767.1"/>
    </source>
</evidence>
<dbReference type="OrthoDB" id="5295305at2"/>